<accession>A0AAV2JQS7</accession>
<evidence type="ECO:0000313" key="2">
    <source>
        <dbReference type="EMBL" id="CAL1577992.1"/>
    </source>
</evidence>
<dbReference type="EMBL" id="OZ035835">
    <property type="protein sequence ID" value="CAL1577992.1"/>
    <property type="molecule type" value="Genomic_DNA"/>
</dbReference>
<dbReference type="AlphaFoldDB" id="A0AAV2JQS7"/>
<organism evidence="2 3">
    <name type="scientific">Knipowitschia caucasica</name>
    <name type="common">Caucasian dwarf goby</name>
    <name type="synonym">Pomatoschistus caucasicus</name>
    <dbReference type="NCBI Taxonomy" id="637954"/>
    <lineage>
        <taxon>Eukaryota</taxon>
        <taxon>Metazoa</taxon>
        <taxon>Chordata</taxon>
        <taxon>Craniata</taxon>
        <taxon>Vertebrata</taxon>
        <taxon>Euteleostomi</taxon>
        <taxon>Actinopterygii</taxon>
        <taxon>Neopterygii</taxon>
        <taxon>Teleostei</taxon>
        <taxon>Neoteleostei</taxon>
        <taxon>Acanthomorphata</taxon>
        <taxon>Gobiaria</taxon>
        <taxon>Gobiiformes</taxon>
        <taxon>Gobioidei</taxon>
        <taxon>Gobiidae</taxon>
        <taxon>Gobiinae</taxon>
        <taxon>Knipowitschia</taxon>
    </lineage>
</organism>
<reference evidence="2 3" key="1">
    <citation type="submission" date="2024-04" db="EMBL/GenBank/DDBJ databases">
        <authorList>
            <person name="Waldvogel A.-M."/>
            <person name="Schoenle A."/>
        </authorList>
    </citation>
    <scope>NUCLEOTIDE SEQUENCE [LARGE SCALE GENOMIC DNA]</scope>
</reference>
<gene>
    <name evidence="2" type="ORF">KC01_LOCUS9231</name>
</gene>
<sequence>MNFLSAVGASHSQRSAPSPGRAEREAAEAVHKVRYSQDERRSSPVLTQIKQADTQSHREYTLAVRNAVFSRKLTNGRAGEQRVGGSAGDAHSGTLLWDPHIHRRLEHGLDRTETLTPHRTSVSSNYCANDTPALILTFCSFVSEGAPTSHLCSPHLIQVMAPELWPSGRDTGGALPLPTGLELPTESSQCSSS</sequence>
<evidence type="ECO:0000256" key="1">
    <source>
        <dbReference type="SAM" id="MobiDB-lite"/>
    </source>
</evidence>
<keyword evidence="3" id="KW-1185">Reference proteome</keyword>
<proteinExistence type="predicted"/>
<dbReference type="Proteomes" id="UP001497482">
    <property type="component" value="Chromosome 13"/>
</dbReference>
<name>A0AAV2JQS7_KNICA</name>
<feature type="compositionally biased region" description="Low complexity" evidence="1">
    <location>
        <begin position="172"/>
        <end position="186"/>
    </location>
</feature>
<evidence type="ECO:0000313" key="3">
    <source>
        <dbReference type="Proteomes" id="UP001497482"/>
    </source>
</evidence>
<feature type="region of interest" description="Disordered" evidence="1">
    <location>
        <begin position="1"/>
        <end position="25"/>
    </location>
</feature>
<feature type="region of interest" description="Disordered" evidence="1">
    <location>
        <begin position="170"/>
        <end position="193"/>
    </location>
</feature>
<protein>
    <submittedName>
        <fullName evidence="2">Uncharacterized protein</fullName>
    </submittedName>
</protein>